<dbReference type="Gramene" id="EOX94088">
    <property type="protein sequence ID" value="EOX94088"/>
    <property type="gene ID" value="TCM_003204"/>
</dbReference>
<sequence>MDNLLLRRIDEPSAIEGELWFVIGNTKVHFSKHDFYLVTGLKFRFMLDVISHFYEAILEGIHKRYWGVKDQTRLQKIDDFMTVVASQEHRQVECIPIGTGGDEPISLDLHTIDDEATGLDSYTAHLRLRPHIMLRAHLLLRPAPPPPVEDMSMDILHVMSREMELKPFDKKFKPKKVAIPKVLVDYVRGDSPMWGKPWHEVN</sequence>
<evidence type="ECO:0000313" key="2">
    <source>
        <dbReference type="Proteomes" id="UP000026915"/>
    </source>
</evidence>
<proteinExistence type="predicted"/>
<dbReference type="InParanoid" id="A0A061DVQ7"/>
<gene>
    <name evidence="1" type="ORF">TCM_003204</name>
</gene>
<dbReference type="EMBL" id="CM001879">
    <property type="protein sequence ID" value="EOX94088.1"/>
    <property type="molecule type" value="Genomic_DNA"/>
</dbReference>
<accession>A0A061DVQ7</accession>
<evidence type="ECO:0000313" key="1">
    <source>
        <dbReference type="EMBL" id="EOX94088.1"/>
    </source>
</evidence>
<dbReference type="AlphaFoldDB" id="A0A061DVQ7"/>
<reference evidence="1 2" key="1">
    <citation type="journal article" date="2013" name="Genome Biol.">
        <title>The genome sequence of the most widely cultivated cacao type and its use to identify candidate genes regulating pod color.</title>
        <authorList>
            <person name="Motamayor J.C."/>
            <person name="Mockaitis K."/>
            <person name="Schmutz J."/>
            <person name="Haiminen N."/>
            <person name="Iii D.L."/>
            <person name="Cornejo O."/>
            <person name="Findley S.D."/>
            <person name="Zheng P."/>
            <person name="Utro F."/>
            <person name="Royaert S."/>
            <person name="Saski C."/>
            <person name="Jenkins J."/>
            <person name="Podicheti R."/>
            <person name="Zhao M."/>
            <person name="Scheffler B.E."/>
            <person name="Stack J.C."/>
            <person name="Feltus F.A."/>
            <person name="Mustiga G.M."/>
            <person name="Amores F."/>
            <person name="Phillips W."/>
            <person name="Marelli J.P."/>
            <person name="May G.D."/>
            <person name="Shapiro H."/>
            <person name="Ma J."/>
            <person name="Bustamante C.D."/>
            <person name="Schnell R.J."/>
            <person name="Main D."/>
            <person name="Gilbert D."/>
            <person name="Parida L."/>
            <person name="Kuhn D.N."/>
        </authorList>
    </citation>
    <scope>NUCLEOTIDE SEQUENCE [LARGE SCALE GENOMIC DNA]</scope>
    <source>
        <strain evidence="2">cv. Matina 1-6</strain>
    </source>
</reference>
<organism evidence="1 2">
    <name type="scientific">Theobroma cacao</name>
    <name type="common">Cacao</name>
    <name type="synonym">Cocoa</name>
    <dbReference type="NCBI Taxonomy" id="3641"/>
    <lineage>
        <taxon>Eukaryota</taxon>
        <taxon>Viridiplantae</taxon>
        <taxon>Streptophyta</taxon>
        <taxon>Embryophyta</taxon>
        <taxon>Tracheophyta</taxon>
        <taxon>Spermatophyta</taxon>
        <taxon>Magnoliopsida</taxon>
        <taxon>eudicotyledons</taxon>
        <taxon>Gunneridae</taxon>
        <taxon>Pentapetalae</taxon>
        <taxon>rosids</taxon>
        <taxon>malvids</taxon>
        <taxon>Malvales</taxon>
        <taxon>Malvaceae</taxon>
        <taxon>Byttnerioideae</taxon>
        <taxon>Theobroma</taxon>
    </lineage>
</organism>
<name>A0A061DVQ7_THECC</name>
<dbReference type="HOGENOM" id="CLU_1356790_0_0_1"/>
<protein>
    <submittedName>
        <fullName evidence="1">Uncharacterized protein</fullName>
    </submittedName>
</protein>
<dbReference type="Proteomes" id="UP000026915">
    <property type="component" value="Chromosome 1"/>
</dbReference>
<keyword evidence="2" id="KW-1185">Reference proteome</keyword>